<name>A0A3D3TJP9_9BACT</name>
<proteinExistence type="predicted"/>
<evidence type="ECO:0000313" key="1">
    <source>
        <dbReference type="EMBL" id="HCO69151.1"/>
    </source>
</evidence>
<sequence>GSYLVINGFYGFPYGPDISLDLLAVSFETRKILTELRIEYIRQGSYRIEDFYGEPFEFDWYKLAEPIIRKAMLSLDFHYSPDEKQEVVLSASMALSGKSEFSLKIG</sequence>
<reference evidence="1 2" key="1">
    <citation type="journal article" date="2018" name="Nat. Biotechnol.">
        <title>A standardized bacterial taxonomy based on genome phylogeny substantially revises the tree of life.</title>
        <authorList>
            <person name="Parks D.H."/>
            <person name="Chuvochina M."/>
            <person name="Waite D.W."/>
            <person name="Rinke C."/>
            <person name="Skarshewski A."/>
            <person name="Chaumeil P.A."/>
            <person name="Hugenholtz P."/>
        </authorList>
    </citation>
    <scope>NUCLEOTIDE SEQUENCE [LARGE SCALE GENOMIC DNA]</scope>
    <source>
        <strain evidence="1">UBA9905</strain>
    </source>
</reference>
<accession>A0A3D3TJP9</accession>
<feature type="non-terminal residue" evidence="1">
    <location>
        <position position="1"/>
    </location>
</feature>
<comment type="caution">
    <text evidence="1">The sequence shown here is derived from an EMBL/GenBank/DDBJ whole genome shotgun (WGS) entry which is preliminary data.</text>
</comment>
<feature type="non-terminal residue" evidence="1">
    <location>
        <position position="106"/>
    </location>
</feature>
<protein>
    <submittedName>
        <fullName evidence="1">Uncharacterized protein</fullName>
    </submittedName>
</protein>
<dbReference type="Proteomes" id="UP000264215">
    <property type="component" value="Unassembled WGS sequence"/>
</dbReference>
<organism evidence="1 2">
    <name type="scientific">Mesotoga infera</name>
    <dbReference type="NCBI Taxonomy" id="1236046"/>
    <lineage>
        <taxon>Bacteria</taxon>
        <taxon>Thermotogati</taxon>
        <taxon>Thermotogota</taxon>
        <taxon>Thermotogae</taxon>
        <taxon>Kosmotogales</taxon>
        <taxon>Kosmotogaceae</taxon>
        <taxon>Mesotoga</taxon>
    </lineage>
</organism>
<evidence type="ECO:0000313" key="2">
    <source>
        <dbReference type="Proteomes" id="UP000264215"/>
    </source>
</evidence>
<dbReference type="AlphaFoldDB" id="A0A3D3TJP9"/>
<dbReference type="EMBL" id="DQBS01000022">
    <property type="protein sequence ID" value="HCO69151.1"/>
    <property type="molecule type" value="Genomic_DNA"/>
</dbReference>
<gene>
    <name evidence="1" type="ORF">DIT26_00950</name>
</gene>